<dbReference type="Gene3D" id="2.130.10.10">
    <property type="entry name" value="YVTN repeat-like/Quinoprotein amine dehydrogenase"/>
    <property type="match status" value="3"/>
</dbReference>
<dbReference type="PANTHER" id="PTHR45138">
    <property type="entry name" value="REGULATORY COMPONENTS OF SENSORY TRANSDUCTION SYSTEM"/>
    <property type="match status" value="1"/>
</dbReference>
<evidence type="ECO:0000256" key="1">
    <source>
        <dbReference type="ARBA" id="ARBA00001946"/>
    </source>
</evidence>
<dbReference type="PANTHER" id="PTHR45138:SF9">
    <property type="entry name" value="DIGUANYLATE CYCLASE DGCM-RELATED"/>
    <property type="match status" value="1"/>
</dbReference>
<evidence type="ECO:0000259" key="5">
    <source>
        <dbReference type="PROSITE" id="PS50887"/>
    </source>
</evidence>
<dbReference type="PROSITE" id="PS50887">
    <property type="entry name" value="GGDEF"/>
    <property type="match status" value="1"/>
</dbReference>
<dbReference type="Pfam" id="PF07494">
    <property type="entry name" value="Reg_prop"/>
    <property type="match status" value="4"/>
</dbReference>
<dbReference type="InterPro" id="IPR015943">
    <property type="entry name" value="WD40/YVTN_repeat-like_dom_sf"/>
</dbReference>
<protein>
    <recommendedName>
        <fullName evidence="2">diguanylate cyclase</fullName>
        <ecNumber evidence="2">2.7.7.65</ecNumber>
    </recommendedName>
</protein>
<dbReference type="InterPro" id="IPR013783">
    <property type="entry name" value="Ig-like_fold"/>
</dbReference>
<dbReference type="InterPro" id="IPR000160">
    <property type="entry name" value="GGDEF_dom"/>
</dbReference>
<keyword evidence="4" id="KW-0812">Transmembrane</keyword>
<dbReference type="InterPro" id="IPR011123">
    <property type="entry name" value="Y_Y_Y"/>
</dbReference>
<comment type="caution">
    <text evidence="6">The sequence shown here is derived from an EMBL/GenBank/DDBJ whole genome shotgun (WGS) entry which is preliminary data.</text>
</comment>
<dbReference type="InterPro" id="IPR043128">
    <property type="entry name" value="Rev_trsase/Diguanyl_cyclase"/>
</dbReference>
<organism evidence="6 7">
    <name type="scientific">Pseudidiomarina aestuarii</name>
    <dbReference type="NCBI Taxonomy" id="624146"/>
    <lineage>
        <taxon>Bacteria</taxon>
        <taxon>Pseudomonadati</taxon>
        <taxon>Pseudomonadota</taxon>
        <taxon>Gammaproteobacteria</taxon>
        <taxon>Alteromonadales</taxon>
        <taxon>Idiomarinaceae</taxon>
        <taxon>Pseudidiomarina</taxon>
    </lineage>
</organism>
<dbReference type="SMART" id="SM00267">
    <property type="entry name" value="GGDEF"/>
    <property type="match status" value="1"/>
</dbReference>
<reference evidence="7" key="1">
    <citation type="journal article" date="2018" name="Front. Microbiol.">
        <title>Genome-Based Analysis Reveals the Taxonomy and Diversity of the Family Idiomarinaceae.</title>
        <authorList>
            <person name="Liu Y."/>
            <person name="Lai Q."/>
            <person name="Shao Z."/>
        </authorList>
    </citation>
    <scope>NUCLEOTIDE SEQUENCE [LARGE SCALE GENOMIC DNA]</scope>
    <source>
        <strain evidence="7">KYW314</strain>
    </source>
</reference>
<sequence>MMKRLSFSMRTVSAVVSIISIGLLSLTVHADTHLIRPLSTDASRIWNTHDGLPHNTINHIHQDAQGFLWLATWEGPVRFDGRSFEVYGAESGIPDVSTLFVTSHPVTNKVVATGGRGGVSHFDGRQWQVKPRISNRVDVVLYDSNGQTWYGTVDEGVVLERPDGTRDHFSIEQGLPSTMVLHLSIDSRDNLWVGTNRGIAVFNPYEQRFETPANLPTGISFSIEEDSLGNLWAAIDRKIYRRDLNDSQFEVLPVSFPSTITELHFDTQGRLWVGTHEHGITELRQANIDGEPLQFTNTDTGLPNNHIIDIFTDRENSLWLGTHGGLVQFRSALAHSHTQQDGLGFQFTRALAAYDSQRVLVAGLGGIALIQNERITPFAATTPVSTESILSLAVDDQQRVYIGTFTNGIFVIENEQVIAHYNESNGFRGNDVRDILLTQDGHLFATTAIGLLVAVRNDDGTLSDPQYFGAQHGLPDQVVYAVHEDQSGTIWVGSMRGISEFQRRDESHQSLVQFIDISATSNSEFVFQIREDSNYVWFATDRGLVAWSKSAESWHQLSRQHGLPFDKVFDLIIDGRGDLWLGTGRGVAFVPRDEVEAVFADKSSQVNARLYHESHGLRSAQVNTGGPSMLQANNGSIWVATARGVGHFNPKQRTSLYPPPPPVVITKVQADDRILPDGSYLTADTLRLRFEYAALGFQHNEGIRYQTRLRHFDPDWITHDNGRYTEYTELAPGDYLFEVRAAYPDGEWSEAASFSFTQIPSIWQRPFIWAIIGIIGMTLIALLVNLRLRALARSRARLSQLVKAQTRSLERLVNQDTLTHLANRRAFDLTLENAVEQQYIQHQPMALLILDVDHFKRINDQYLHTTGDKVLQRIAEVLRSTSRDSDLIARWGGEEFAVLLSGPNADAAALISERIRHAVEKADFSDLAPQLQVTISIGFAIHTRDESQANFVRRADQALYNAKANGRNRVEKAANF</sequence>
<evidence type="ECO:0000256" key="2">
    <source>
        <dbReference type="ARBA" id="ARBA00012528"/>
    </source>
</evidence>
<dbReference type="SUPFAM" id="SSF55073">
    <property type="entry name" value="Nucleotide cyclase"/>
    <property type="match status" value="1"/>
</dbReference>
<dbReference type="NCBIfam" id="TIGR00254">
    <property type="entry name" value="GGDEF"/>
    <property type="match status" value="1"/>
</dbReference>
<feature type="transmembrane region" description="Helical" evidence="4">
    <location>
        <begin position="767"/>
        <end position="788"/>
    </location>
</feature>
<dbReference type="EMBL" id="PIPR01000001">
    <property type="protein sequence ID" value="RUO40807.1"/>
    <property type="molecule type" value="Genomic_DNA"/>
</dbReference>
<dbReference type="InterPro" id="IPR029787">
    <property type="entry name" value="Nucleotide_cyclase"/>
</dbReference>
<dbReference type="GO" id="GO:0052621">
    <property type="term" value="F:diguanylate cyclase activity"/>
    <property type="evidence" value="ECO:0007669"/>
    <property type="project" value="UniProtKB-EC"/>
</dbReference>
<dbReference type="Gene3D" id="2.60.40.10">
    <property type="entry name" value="Immunoglobulins"/>
    <property type="match status" value="1"/>
</dbReference>
<comment type="cofactor">
    <cofactor evidence="1">
        <name>Mg(2+)</name>
        <dbReference type="ChEBI" id="CHEBI:18420"/>
    </cofactor>
</comment>
<evidence type="ECO:0000313" key="6">
    <source>
        <dbReference type="EMBL" id="RUO40807.1"/>
    </source>
</evidence>
<evidence type="ECO:0000256" key="3">
    <source>
        <dbReference type="ARBA" id="ARBA00034247"/>
    </source>
</evidence>
<dbReference type="AlphaFoldDB" id="A0A7Z7ET90"/>
<dbReference type="GO" id="GO:0043709">
    <property type="term" value="P:cell adhesion involved in single-species biofilm formation"/>
    <property type="evidence" value="ECO:0007669"/>
    <property type="project" value="TreeGrafter"/>
</dbReference>
<dbReference type="Gene3D" id="3.30.70.270">
    <property type="match status" value="1"/>
</dbReference>
<accession>A0A7Z7ET90</accession>
<comment type="catalytic activity">
    <reaction evidence="3">
        <text>2 GTP = 3',3'-c-di-GMP + 2 diphosphate</text>
        <dbReference type="Rhea" id="RHEA:24898"/>
        <dbReference type="ChEBI" id="CHEBI:33019"/>
        <dbReference type="ChEBI" id="CHEBI:37565"/>
        <dbReference type="ChEBI" id="CHEBI:58805"/>
        <dbReference type="EC" id="2.7.7.65"/>
    </reaction>
</comment>
<dbReference type="GO" id="GO:1902201">
    <property type="term" value="P:negative regulation of bacterial-type flagellum-dependent cell motility"/>
    <property type="evidence" value="ECO:0007669"/>
    <property type="project" value="TreeGrafter"/>
</dbReference>
<feature type="domain" description="GGDEF" evidence="5">
    <location>
        <begin position="843"/>
        <end position="975"/>
    </location>
</feature>
<evidence type="ECO:0000313" key="7">
    <source>
        <dbReference type="Proteomes" id="UP000287766"/>
    </source>
</evidence>
<dbReference type="FunFam" id="3.30.70.270:FF:000001">
    <property type="entry name" value="Diguanylate cyclase domain protein"/>
    <property type="match status" value="1"/>
</dbReference>
<dbReference type="Proteomes" id="UP000287766">
    <property type="component" value="Unassembled WGS sequence"/>
</dbReference>
<dbReference type="CDD" id="cd01949">
    <property type="entry name" value="GGDEF"/>
    <property type="match status" value="1"/>
</dbReference>
<dbReference type="SUPFAM" id="SSF63829">
    <property type="entry name" value="Calcium-dependent phosphotriesterase"/>
    <property type="match status" value="3"/>
</dbReference>
<dbReference type="InterPro" id="IPR011110">
    <property type="entry name" value="Reg_prop"/>
</dbReference>
<keyword evidence="4" id="KW-1133">Transmembrane helix</keyword>
<dbReference type="GO" id="GO:0005886">
    <property type="term" value="C:plasma membrane"/>
    <property type="evidence" value="ECO:0007669"/>
    <property type="project" value="TreeGrafter"/>
</dbReference>
<keyword evidence="7" id="KW-1185">Reference proteome</keyword>
<dbReference type="InterPro" id="IPR050469">
    <property type="entry name" value="Diguanylate_Cyclase"/>
</dbReference>
<evidence type="ECO:0000256" key="4">
    <source>
        <dbReference type="SAM" id="Phobius"/>
    </source>
</evidence>
<dbReference type="RefSeq" id="WP_169929541.1">
    <property type="nucleotide sequence ID" value="NZ_PIPR01000001.1"/>
</dbReference>
<proteinExistence type="predicted"/>
<gene>
    <name evidence="6" type="ORF">CWE22_01000</name>
</gene>
<dbReference type="Pfam" id="PF00990">
    <property type="entry name" value="GGDEF"/>
    <property type="match status" value="1"/>
</dbReference>
<dbReference type="EC" id="2.7.7.65" evidence="2"/>
<name>A0A7Z7ET90_9GAMM</name>
<dbReference type="Pfam" id="PF07495">
    <property type="entry name" value="Y_Y_Y"/>
    <property type="match status" value="1"/>
</dbReference>
<keyword evidence="4" id="KW-0472">Membrane</keyword>